<protein>
    <submittedName>
        <fullName evidence="1">Uncharacterized protein</fullName>
    </submittedName>
</protein>
<name>A0A9D4RV96_DREPO</name>
<dbReference type="AlphaFoldDB" id="A0A9D4RV96"/>
<evidence type="ECO:0000313" key="1">
    <source>
        <dbReference type="EMBL" id="KAH3880063.1"/>
    </source>
</evidence>
<dbReference type="EMBL" id="JAIWYP010000001">
    <property type="protein sequence ID" value="KAH3880063.1"/>
    <property type="molecule type" value="Genomic_DNA"/>
</dbReference>
<reference evidence="1" key="1">
    <citation type="journal article" date="2019" name="bioRxiv">
        <title>The Genome of the Zebra Mussel, Dreissena polymorpha: A Resource for Invasive Species Research.</title>
        <authorList>
            <person name="McCartney M.A."/>
            <person name="Auch B."/>
            <person name="Kono T."/>
            <person name="Mallez S."/>
            <person name="Zhang Y."/>
            <person name="Obille A."/>
            <person name="Becker A."/>
            <person name="Abrahante J.E."/>
            <person name="Garbe J."/>
            <person name="Badalamenti J.P."/>
            <person name="Herman A."/>
            <person name="Mangelson H."/>
            <person name="Liachko I."/>
            <person name="Sullivan S."/>
            <person name="Sone E.D."/>
            <person name="Koren S."/>
            <person name="Silverstein K.A.T."/>
            <person name="Beckman K.B."/>
            <person name="Gohl D.M."/>
        </authorList>
    </citation>
    <scope>NUCLEOTIDE SEQUENCE</scope>
    <source>
        <strain evidence="1">Duluth1</strain>
        <tissue evidence="1">Whole animal</tissue>
    </source>
</reference>
<gene>
    <name evidence="1" type="ORF">DPMN_003975</name>
</gene>
<reference evidence="1" key="2">
    <citation type="submission" date="2020-11" db="EMBL/GenBank/DDBJ databases">
        <authorList>
            <person name="McCartney M.A."/>
            <person name="Auch B."/>
            <person name="Kono T."/>
            <person name="Mallez S."/>
            <person name="Becker A."/>
            <person name="Gohl D.M."/>
            <person name="Silverstein K.A.T."/>
            <person name="Koren S."/>
            <person name="Bechman K.B."/>
            <person name="Herman A."/>
            <person name="Abrahante J.E."/>
            <person name="Garbe J."/>
        </authorList>
    </citation>
    <scope>NUCLEOTIDE SEQUENCE</scope>
    <source>
        <strain evidence="1">Duluth1</strain>
        <tissue evidence="1">Whole animal</tissue>
    </source>
</reference>
<proteinExistence type="predicted"/>
<accession>A0A9D4RV96</accession>
<comment type="caution">
    <text evidence="1">The sequence shown here is derived from an EMBL/GenBank/DDBJ whole genome shotgun (WGS) entry which is preliminary data.</text>
</comment>
<evidence type="ECO:0000313" key="2">
    <source>
        <dbReference type="Proteomes" id="UP000828390"/>
    </source>
</evidence>
<keyword evidence="2" id="KW-1185">Reference proteome</keyword>
<dbReference type="Proteomes" id="UP000828390">
    <property type="component" value="Unassembled WGS sequence"/>
</dbReference>
<sequence length="327" mass="37504">MSTFMKILTRINSPLYCGNVFQQTGTIFEHIQDIIRTNMLTKFHEDLNIYVTFRKKCLAPYIICTNLLTRFRKVRTINDASRVLTRKNAPSSAIIRTHVLTKFHDDRTINVASIVKNAPPPGGHVFQSTGTIFELIQDIIRTNLLTKFHDDRTINIASTLKYVLPPGVHYHKDQTVNVASRVLTSKNAPSPGDHVLQANGIIFELVQDIIRTNLLTMFYDDRTINLASRMQITLPGGHVFQPTETIFEFIQDIIGTNMLTKFHEDPTINVVSRVLTRIYYSHISPYMGKCPAPWRSCYHHQFHDYRKIDVTSRVLTCYKTLCSGSFL</sequence>
<organism evidence="1 2">
    <name type="scientific">Dreissena polymorpha</name>
    <name type="common">Zebra mussel</name>
    <name type="synonym">Mytilus polymorpha</name>
    <dbReference type="NCBI Taxonomy" id="45954"/>
    <lineage>
        <taxon>Eukaryota</taxon>
        <taxon>Metazoa</taxon>
        <taxon>Spiralia</taxon>
        <taxon>Lophotrochozoa</taxon>
        <taxon>Mollusca</taxon>
        <taxon>Bivalvia</taxon>
        <taxon>Autobranchia</taxon>
        <taxon>Heteroconchia</taxon>
        <taxon>Euheterodonta</taxon>
        <taxon>Imparidentia</taxon>
        <taxon>Neoheterodontei</taxon>
        <taxon>Myida</taxon>
        <taxon>Dreissenoidea</taxon>
        <taxon>Dreissenidae</taxon>
        <taxon>Dreissena</taxon>
    </lineage>
</organism>